<keyword evidence="3 4" id="KW-0786">Thiamine pyrophosphate</keyword>
<evidence type="ECO:0000256" key="3">
    <source>
        <dbReference type="ARBA" id="ARBA00023052"/>
    </source>
</evidence>
<feature type="domain" description="Thiamine pyrophosphate enzyme N-terminal TPP-binding" evidence="7">
    <location>
        <begin position="31"/>
        <end position="131"/>
    </location>
</feature>
<sequence length="600" mass="65272">MSYEDPQPANTKPVTATSELKVKAGGTPVYKRILDLLEAEGIKTLFGIPDPNFVHLCLEAEARGWTVVSPHHEAAAGFMAEAASRITGKPAVCFGTLGPGLANMMPAIQCCKVENSPVIFLGGQRARVTERRVRRGRIQFVRQEPMIEDSVKYSGAIEYADQTDEVIREAIRVAMSGTPGPTYVEYPSHIILEELDVPEVLPPHRYRLTNQGADGDRIAEAAELILKAKNPILLVGHAVHTTKSGDAVRELALKMNCPVIQTSGGTSYIKGIEDRTFQYVFSDASIEAVEASDLVVALATELGEPVHFGKWRHWYAGEANRKWIYVQQDPTAIGVNRPIDVPLVGDVRAVVPQLTRALGEGRAAGEDLARFMHDGQAELDELAAESLTKSDGTGNVAVHTSRFIVEATKAFPKDGIMIRDGGASVIFGWTYNQCKPNDVIWNQNYGHIGTGLPYATGAMLADIAETGKTRPGMLVTSDSSFLFHIAELEVAVRRNLPLVCIVAVDFQWGLEVGVYKRTFGQGTAETGTHWSDKVRFDKIAEGLGACGEYVATADGIAPAIARAYARGGPTVIHVPIDPKANSEEMPKYDKFRTWYAEGTQ</sequence>
<gene>
    <name evidence="8" type="ORF">B5J99_13030</name>
</gene>
<keyword evidence="9" id="KW-1185">Reference proteome</keyword>
<proteinExistence type="inferred from homology"/>
<feature type="domain" description="Thiamine pyrophosphate enzyme TPP-binding" evidence="6">
    <location>
        <begin position="421"/>
        <end position="574"/>
    </location>
</feature>
<dbReference type="SUPFAM" id="SSF52518">
    <property type="entry name" value="Thiamin diphosphate-binding fold (THDP-binding)"/>
    <property type="match status" value="2"/>
</dbReference>
<dbReference type="RefSeq" id="WP_117352614.1">
    <property type="nucleotide sequence ID" value="NZ_CP020083.1"/>
</dbReference>
<dbReference type="GeneID" id="303486498"/>
<evidence type="ECO:0000259" key="7">
    <source>
        <dbReference type="Pfam" id="PF02776"/>
    </source>
</evidence>
<dbReference type="InterPro" id="IPR012001">
    <property type="entry name" value="Thiamin_PyroP_enz_TPP-bd_dom"/>
</dbReference>
<dbReference type="Pfam" id="PF02775">
    <property type="entry name" value="TPP_enzyme_C"/>
    <property type="match status" value="1"/>
</dbReference>
<protein>
    <submittedName>
        <fullName evidence="8">Acetolactate synthase</fullName>
    </submittedName>
</protein>
<dbReference type="Pfam" id="PF02776">
    <property type="entry name" value="TPP_enzyme_N"/>
    <property type="match status" value="1"/>
</dbReference>
<dbReference type="SUPFAM" id="SSF52467">
    <property type="entry name" value="DHS-like NAD/FAD-binding domain"/>
    <property type="match status" value="1"/>
</dbReference>
<comment type="similarity">
    <text evidence="2 4">Belongs to the TPP enzyme family.</text>
</comment>
<reference evidence="8 9" key="1">
    <citation type="submission" date="2017-03" db="EMBL/GenBank/DDBJ databases">
        <title>Complete genome sequence of Blastomonas fulva degrading microcsystin LR.</title>
        <authorList>
            <person name="Lee H.-g."/>
            <person name="Jin L."/>
            <person name="oh H.-M."/>
        </authorList>
    </citation>
    <scope>NUCLEOTIDE SEQUENCE [LARGE SCALE GENOMIC DNA]</scope>
    <source>
        <strain evidence="8 9">T2</strain>
    </source>
</reference>
<dbReference type="InterPro" id="IPR029061">
    <property type="entry name" value="THDP-binding"/>
</dbReference>
<comment type="cofactor">
    <cofactor evidence="1">
        <name>thiamine diphosphate</name>
        <dbReference type="ChEBI" id="CHEBI:58937"/>
    </cofactor>
</comment>
<evidence type="ECO:0000256" key="1">
    <source>
        <dbReference type="ARBA" id="ARBA00001964"/>
    </source>
</evidence>
<dbReference type="InterPro" id="IPR011766">
    <property type="entry name" value="TPP_enzyme_TPP-bd"/>
</dbReference>
<dbReference type="CDD" id="cd07035">
    <property type="entry name" value="TPP_PYR_POX_like"/>
    <property type="match status" value="1"/>
</dbReference>
<dbReference type="EMBL" id="CP020083">
    <property type="protein sequence ID" value="ASR52265.1"/>
    <property type="molecule type" value="Genomic_DNA"/>
</dbReference>
<dbReference type="InterPro" id="IPR012000">
    <property type="entry name" value="Thiamin_PyroP_enz_cen_dom"/>
</dbReference>
<dbReference type="PANTHER" id="PTHR18968">
    <property type="entry name" value="THIAMINE PYROPHOSPHATE ENZYMES"/>
    <property type="match status" value="1"/>
</dbReference>
<evidence type="ECO:0000259" key="6">
    <source>
        <dbReference type="Pfam" id="PF02775"/>
    </source>
</evidence>
<dbReference type="InterPro" id="IPR045229">
    <property type="entry name" value="TPP_enz"/>
</dbReference>
<dbReference type="Gene3D" id="3.40.50.970">
    <property type="match status" value="2"/>
</dbReference>
<organism evidence="8 9">
    <name type="scientific">Blastomonas fulva</name>
    <dbReference type="NCBI Taxonomy" id="1550728"/>
    <lineage>
        <taxon>Bacteria</taxon>
        <taxon>Pseudomonadati</taxon>
        <taxon>Pseudomonadota</taxon>
        <taxon>Alphaproteobacteria</taxon>
        <taxon>Sphingomonadales</taxon>
        <taxon>Sphingomonadaceae</taxon>
        <taxon>Blastomonas</taxon>
    </lineage>
</organism>
<dbReference type="Gene3D" id="3.40.50.1220">
    <property type="entry name" value="TPP-binding domain"/>
    <property type="match status" value="1"/>
</dbReference>
<evidence type="ECO:0000256" key="4">
    <source>
        <dbReference type="RuleBase" id="RU362132"/>
    </source>
</evidence>
<evidence type="ECO:0000313" key="8">
    <source>
        <dbReference type="EMBL" id="ASR52265.1"/>
    </source>
</evidence>
<feature type="domain" description="Thiamine pyrophosphate enzyme central" evidence="5">
    <location>
        <begin position="218"/>
        <end position="354"/>
    </location>
</feature>
<dbReference type="PANTHER" id="PTHR18968:SF166">
    <property type="entry name" value="2-HYDROXYACYL-COA LYASE 2"/>
    <property type="match status" value="1"/>
</dbReference>
<evidence type="ECO:0000313" key="9">
    <source>
        <dbReference type="Proteomes" id="UP000258016"/>
    </source>
</evidence>
<evidence type="ECO:0000259" key="5">
    <source>
        <dbReference type="Pfam" id="PF00205"/>
    </source>
</evidence>
<dbReference type="InterPro" id="IPR029035">
    <property type="entry name" value="DHS-like_NAD/FAD-binding_dom"/>
</dbReference>
<accession>A0ABN5B5A4</accession>
<dbReference type="Proteomes" id="UP000258016">
    <property type="component" value="Chromosome"/>
</dbReference>
<dbReference type="Pfam" id="PF00205">
    <property type="entry name" value="TPP_enzyme_M"/>
    <property type="match status" value="1"/>
</dbReference>
<evidence type="ECO:0000256" key="2">
    <source>
        <dbReference type="ARBA" id="ARBA00007812"/>
    </source>
</evidence>
<name>A0ABN5B5A4_9SPHN</name>